<feature type="region of interest" description="Disordered" evidence="3">
    <location>
        <begin position="688"/>
        <end position="768"/>
    </location>
</feature>
<feature type="compositionally biased region" description="Low complexity" evidence="3">
    <location>
        <begin position="753"/>
        <end position="768"/>
    </location>
</feature>
<dbReference type="InterPro" id="IPR003889">
    <property type="entry name" value="FYrich_C"/>
</dbReference>
<feature type="compositionally biased region" description="Low complexity" evidence="3">
    <location>
        <begin position="787"/>
        <end position="837"/>
    </location>
</feature>
<feature type="compositionally biased region" description="Basic residues" evidence="3">
    <location>
        <begin position="1034"/>
        <end position="1044"/>
    </location>
</feature>
<dbReference type="Pfam" id="PF19037">
    <property type="entry name" value="Fuz_longin_2"/>
    <property type="match status" value="1"/>
</dbReference>
<feature type="region of interest" description="Disordered" evidence="3">
    <location>
        <begin position="885"/>
        <end position="909"/>
    </location>
</feature>
<feature type="compositionally biased region" description="Gly residues" evidence="3">
    <location>
        <begin position="635"/>
        <end position="648"/>
    </location>
</feature>
<dbReference type="PANTHER" id="PTHR13027:SF7">
    <property type="entry name" value="VACUOLAR FUSION PROTEIN MON1 HOMOLOG"/>
    <property type="match status" value="1"/>
</dbReference>
<dbReference type="PANTHER" id="PTHR13027">
    <property type="entry name" value="SAND PROTEIN-RELATED"/>
    <property type="match status" value="1"/>
</dbReference>
<feature type="region of interest" description="Disordered" evidence="3">
    <location>
        <begin position="1105"/>
        <end position="1157"/>
    </location>
</feature>
<dbReference type="Gene3D" id="3.30.40.10">
    <property type="entry name" value="Zinc/RING finger domain, C3HC4 (zinc finger)"/>
    <property type="match status" value="1"/>
</dbReference>
<dbReference type="PROSITE" id="PS51542">
    <property type="entry name" value="FYRN"/>
    <property type="match status" value="1"/>
</dbReference>
<feature type="compositionally biased region" description="Basic and acidic residues" evidence="3">
    <location>
        <begin position="1004"/>
        <end position="1015"/>
    </location>
</feature>
<dbReference type="SMART" id="SM00504">
    <property type="entry name" value="Ubox"/>
    <property type="match status" value="1"/>
</dbReference>
<dbReference type="Proteomes" id="UP001445335">
    <property type="component" value="Unassembled WGS sequence"/>
</dbReference>
<evidence type="ECO:0000259" key="4">
    <source>
        <dbReference type="SMART" id="SM00504"/>
    </source>
</evidence>
<dbReference type="InterPro" id="IPR003888">
    <property type="entry name" value="FYrich_N"/>
</dbReference>
<evidence type="ECO:0000256" key="2">
    <source>
        <dbReference type="ARBA" id="ARBA00023242"/>
    </source>
</evidence>
<feature type="compositionally biased region" description="Acidic residues" evidence="3">
    <location>
        <begin position="1343"/>
        <end position="1357"/>
    </location>
</feature>
<dbReference type="Pfam" id="PF19036">
    <property type="entry name" value="Fuz_longin_1"/>
    <property type="match status" value="1"/>
</dbReference>
<feature type="compositionally biased region" description="Gly residues" evidence="3">
    <location>
        <begin position="12"/>
        <end position="21"/>
    </location>
</feature>
<keyword evidence="6" id="KW-1185">Reference proteome</keyword>
<sequence length="1458" mass="150294">MHGTAPSAGASTAGGGGGGGSDADDSFSLVAASDAASLCGDSDSEDAVGAAHAASLRRAAAEAADAVGEDHTSAAWRAHRKHIFVLTNAGRPVWTLHGREDSLVGFMAIVDAMLAFAKSRGDAMRSIRAGQHVIVFLERGPLYLVAVAATGEPAAALAQQLDLLHAHLLAILTNGFDRTLTRNPRFEPRRLLGGTEDMLRGFVHSFETDPSAMLGAFAPLPLPAALRHSALVSLQVAVKAAGALYGLLLAGELVAALAQPRAQPLDAADLLLLGSFVRRTGSFRAAPESFSPVCLPRYNASAFLHAYVAYLQPEAEVCLVLLATQADAFFSMSEAAAHLKSELGASGFMQAVAAASAAPSHGRLRLPDLPAPAGGGPAGTTPLQHFLYRSPARGQFIAPAFTTPLDNLALQRAVVPAYARAHAAVWRAGAGGAPALQARTHYFRDGDRVVLAYAGPEYGVFALFDALVELDAAAGRCLTAGAHPETAAYGTARLAAMAGVVRNGGYECKENKQPTDHAGSGLAKMFKEGADAIGTHKTEDLFKQLETRSLTKTEEEIIQQRVAHQRKMFEEYEKRERRRKVEAVQSVCPDVTDAEAVKALELCNDREDEAAAQMADSAFLRRVRAECGAPAALASGGGGSAGGDGRSGGGRKESKSWPAKPGCARPKRVDSSTLGDSVFVGSFRGKGFGPGGAAGPPRNPAANPGAPAPASVSKQEAKPTAGRSRLPRARAAKAEPKNAEPEPDAAGDGGSDNSGDAGDAVPEDVYMGVDDADVGAAVMMADDELASDAAPATSAPTLADPTPAAAGALSPRAARAARGRAGAELAGSAKPGGAAAALEHGTPPPPSAADAQMHTLVRMLSDGTERPATDSEVSRVRHGIADASPQAPAANAAAEADADGAGAAGPSNQAVGQAASDAAAAPALAAPAAGAAVGALTRLPQAAALKFLRQMRPGVADATLAALQDVDASKADSLRAAFRGAPACGRSMRKSAGLGQSDQAPPDPHADPAQKPRADDSEEDAVLPRPCSPAIRARATRPRSKRFGSGRLPSGGTRNRTAHAAPAASADIGEGTDGSAGSNGCAGAEAGVPVAAAEGEVAAAVGAAADAGGGRSGSGEDASESSESKKVRQRRGSGGGRRAAISRTGHTNRGRVRQKSHKSAELLDIGQLRAVAGWYNAGYIFPLGFKSRVHFRSSVVLDAICVHECVVLGRGGKFWPAPTFQVTAMDRPGEPLIAKSCTGCWTGVLKRINAEIEARRRAGEDLPPAPKTAIAGPEYFGFNQPEIVDGIEALDPGHECAEYWHGKAHREAAAAGLPAPERGAPRVPRPPGARGGRSRGKRRRDESDNDDGEGGEEEGDGAEAMTNRWSGVDRARRYRSRNGGEGGEPDEGNPLPKLIDPITLEPVVTPAISPFGHVMGLATWKACLKEHGVCPFTKAPLSWEQCTVLTLHNIERFRDRIK</sequence>
<evidence type="ECO:0000313" key="5">
    <source>
        <dbReference type="EMBL" id="KAK9839324.1"/>
    </source>
</evidence>
<feature type="compositionally biased region" description="Low complexity" evidence="3">
    <location>
        <begin position="1"/>
        <end position="11"/>
    </location>
</feature>
<feature type="compositionally biased region" description="Low complexity" evidence="3">
    <location>
        <begin position="700"/>
        <end position="710"/>
    </location>
</feature>
<dbReference type="SUPFAM" id="SSF57850">
    <property type="entry name" value="RING/U-box"/>
    <property type="match status" value="1"/>
</dbReference>
<dbReference type="InterPro" id="IPR043971">
    <property type="entry name" value="FUZ/MON1/HPS1_longin_2"/>
</dbReference>
<evidence type="ECO:0000313" key="6">
    <source>
        <dbReference type="Proteomes" id="UP001445335"/>
    </source>
</evidence>
<dbReference type="GO" id="GO:0005634">
    <property type="term" value="C:nucleus"/>
    <property type="evidence" value="ECO:0007669"/>
    <property type="project" value="UniProtKB-SubCell"/>
</dbReference>
<protein>
    <recommendedName>
        <fullName evidence="4">U-box domain-containing protein</fullName>
    </recommendedName>
</protein>
<feature type="region of interest" description="Disordered" evidence="3">
    <location>
        <begin position="985"/>
        <end position="1081"/>
    </location>
</feature>
<dbReference type="SMART" id="SM00542">
    <property type="entry name" value="FYRC"/>
    <property type="match status" value="1"/>
</dbReference>
<dbReference type="Pfam" id="PF05965">
    <property type="entry name" value="FYRC"/>
    <property type="match status" value="1"/>
</dbReference>
<dbReference type="GO" id="GO:0016567">
    <property type="term" value="P:protein ubiquitination"/>
    <property type="evidence" value="ECO:0007669"/>
    <property type="project" value="InterPro"/>
</dbReference>
<dbReference type="InterPro" id="IPR043972">
    <property type="entry name" value="FUZ/MON1/HPS1_longin_1"/>
</dbReference>
<feature type="region of interest" description="Disordered" evidence="3">
    <location>
        <begin position="1307"/>
        <end position="1394"/>
    </location>
</feature>
<reference evidence="5 6" key="1">
    <citation type="journal article" date="2024" name="Nat. Commun.">
        <title>Phylogenomics reveals the evolutionary origins of lichenization in chlorophyte algae.</title>
        <authorList>
            <person name="Puginier C."/>
            <person name="Libourel C."/>
            <person name="Otte J."/>
            <person name="Skaloud P."/>
            <person name="Haon M."/>
            <person name="Grisel S."/>
            <person name="Petersen M."/>
            <person name="Berrin J.G."/>
            <person name="Delaux P.M."/>
            <person name="Dal Grande F."/>
            <person name="Keller J."/>
        </authorList>
    </citation>
    <scope>NUCLEOTIDE SEQUENCE [LARGE SCALE GENOMIC DNA]</scope>
    <source>
        <strain evidence="5 6">SAG 245.80</strain>
    </source>
</reference>
<feature type="region of interest" description="Disordered" evidence="3">
    <location>
        <begin position="1"/>
        <end position="22"/>
    </location>
</feature>
<dbReference type="PROSITE" id="PS51543">
    <property type="entry name" value="FYRC"/>
    <property type="match status" value="1"/>
</dbReference>
<organism evidence="5 6">
    <name type="scientific">Elliptochloris bilobata</name>
    <dbReference type="NCBI Taxonomy" id="381761"/>
    <lineage>
        <taxon>Eukaryota</taxon>
        <taxon>Viridiplantae</taxon>
        <taxon>Chlorophyta</taxon>
        <taxon>core chlorophytes</taxon>
        <taxon>Trebouxiophyceae</taxon>
        <taxon>Trebouxiophyceae incertae sedis</taxon>
        <taxon>Elliptochloris clade</taxon>
        <taxon>Elliptochloris</taxon>
    </lineage>
</organism>
<dbReference type="GO" id="GO:0006623">
    <property type="term" value="P:protein targeting to vacuole"/>
    <property type="evidence" value="ECO:0007669"/>
    <property type="project" value="InterPro"/>
</dbReference>
<feature type="region of interest" description="Disordered" evidence="3">
    <location>
        <begin position="631"/>
        <end position="671"/>
    </location>
</feature>
<dbReference type="Gene3D" id="3.30.160.360">
    <property type="match status" value="1"/>
</dbReference>
<accession>A0AAW1RZB1</accession>
<dbReference type="CDD" id="cd16453">
    <property type="entry name" value="RING-Ubox"/>
    <property type="match status" value="1"/>
</dbReference>
<dbReference type="PRINTS" id="PR01546">
    <property type="entry name" value="YEAST73DUF"/>
</dbReference>
<dbReference type="InterPro" id="IPR003613">
    <property type="entry name" value="Ubox_domain"/>
</dbReference>
<evidence type="ECO:0000256" key="3">
    <source>
        <dbReference type="SAM" id="MobiDB-lite"/>
    </source>
</evidence>
<keyword evidence="2" id="KW-0539">Nucleus</keyword>
<dbReference type="InterPro" id="IPR004353">
    <property type="entry name" value="Mon1"/>
</dbReference>
<feature type="region of interest" description="Disordered" evidence="3">
    <location>
        <begin position="786"/>
        <end position="850"/>
    </location>
</feature>
<feature type="compositionally biased region" description="Basic residues" evidence="3">
    <location>
        <begin position="1146"/>
        <end position="1157"/>
    </location>
</feature>
<gene>
    <name evidence="5" type="ORF">WJX81_008143</name>
</gene>
<dbReference type="InterPro" id="IPR013083">
    <property type="entry name" value="Znf_RING/FYVE/PHD"/>
</dbReference>
<dbReference type="Pfam" id="PF05964">
    <property type="entry name" value="FYRN"/>
    <property type="match status" value="1"/>
</dbReference>
<evidence type="ECO:0000256" key="1">
    <source>
        <dbReference type="ARBA" id="ARBA00004123"/>
    </source>
</evidence>
<dbReference type="GO" id="GO:0004842">
    <property type="term" value="F:ubiquitin-protein transferase activity"/>
    <property type="evidence" value="ECO:0007669"/>
    <property type="project" value="InterPro"/>
</dbReference>
<dbReference type="GO" id="GO:0140993">
    <property type="term" value="F:histone modifying activity"/>
    <property type="evidence" value="ECO:0007669"/>
    <property type="project" value="UniProtKB-ARBA"/>
</dbReference>
<proteinExistence type="predicted"/>
<feature type="domain" description="U-box" evidence="4">
    <location>
        <begin position="1393"/>
        <end position="1453"/>
    </location>
</feature>
<dbReference type="EMBL" id="JALJOU010000017">
    <property type="protein sequence ID" value="KAK9839324.1"/>
    <property type="molecule type" value="Genomic_DNA"/>
</dbReference>
<dbReference type="GO" id="GO:0016192">
    <property type="term" value="P:vesicle-mediated transport"/>
    <property type="evidence" value="ECO:0007669"/>
    <property type="project" value="InterPro"/>
</dbReference>
<comment type="subcellular location">
    <subcellularLocation>
        <location evidence="1">Nucleus</location>
    </subcellularLocation>
</comment>
<name>A0AAW1RZB1_9CHLO</name>
<comment type="caution">
    <text evidence="5">The sequence shown here is derived from an EMBL/GenBank/DDBJ whole genome shotgun (WGS) entry which is preliminary data.</text>
</comment>